<dbReference type="Proteomes" id="UP001142055">
    <property type="component" value="Chromosome 1"/>
</dbReference>
<reference evidence="1" key="1">
    <citation type="submission" date="2022-12" db="EMBL/GenBank/DDBJ databases">
        <title>Genome assemblies of Blomia tropicalis.</title>
        <authorList>
            <person name="Cui Y."/>
        </authorList>
    </citation>
    <scope>NUCLEOTIDE SEQUENCE</scope>
    <source>
        <tissue evidence="1">Adult mites</tissue>
    </source>
</reference>
<evidence type="ECO:0000313" key="2">
    <source>
        <dbReference type="Proteomes" id="UP001142055"/>
    </source>
</evidence>
<proteinExistence type="predicted"/>
<keyword evidence="2" id="KW-1185">Reference proteome</keyword>
<sequence length="67" mass="7675">MDHIYRQQSGESNRFNGQAAARQCRQLNIRPSIGLIVLNVICLPFDMISTSSIIRECIQKRDGDCHR</sequence>
<evidence type="ECO:0000313" key="1">
    <source>
        <dbReference type="EMBL" id="KAJ6222951.1"/>
    </source>
</evidence>
<name>A0A9Q0RQP4_BLOTA</name>
<accession>A0A9Q0RQP4</accession>
<dbReference type="EMBL" id="JAPWDV010000001">
    <property type="protein sequence ID" value="KAJ6222951.1"/>
    <property type="molecule type" value="Genomic_DNA"/>
</dbReference>
<gene>
    <name evidence="1" type="ORF">RDWZM_001496</name>
</gene>
<dbReference type="AlphaFoldDB" id="A0A9Q0RQP4"/>
<protein>
    <submittedName>
        <fullName evidence="1">Uncharacterized protein</fullName>
    </submittedName>
</protein>
<organism evidence="1 2">
    <name type="scientific">Blomia tropicalis</name>
    <name type="common">Mite</name>
    <dbReference type="NCBI Taxonomy" id="40697"/>
    <lineage>
        <taxon>Eukaryota</taxon>
        <taxon>Metazoa</taxon>
        <taxon>Ecdysozoa</taxon>
        <taxon>Arthropoda</taxon>
        <taxon>Chelicerata</taxon>
        <taxon>Arachnida</taxon>
        <taxon>Acari</taxon>
        <taxon>Acariformes</taxon>
        <taxon>Sarcoptiformes</taxon>
        <taxon>Astigmata</taxon>
        <taxon>Glycyphagoidea</taxon>
        <taxon>Echimyopodidae</taxon>
        <taxon>Blomia</taxon>
    </lineage>
</organism>
<comment type="caution">
    <text evidence="1">The sequence shown here is derived from an EMBL/GenBank/DDBJ whole genome shotgun (WGS) entry which is preliminary data.</text>
</comment>